<keyword evidence="1" id="KW-0472">Membrane</keyword>
<evidence type="ECO:0000256" key="1">
    <source>
        <dbReference type="SAM" id="Phobius"/>
    </source>
</evidence>
<keyword evidence="1" id="KW-0812">Transmembrane</keyword>
<dbReference type="AlphaFoldDB" id="A0A9X3B5V9"/>
<dbReference type="PROSITE" id="PS51257">
    <property type="entry name" value="PROKAR_LIPOPROTEIN"/>
    <property type="match status" value="1"/>
</dbReference>
<organism evidence="3 4">
    <name type="scientific">Chelativorans petroleitrophicus</name>
    <dbReference type="NCBI Taxonomy" id="2975484"/>
    <lineage>
        <taxon>Bacteria</taxon>
        <taxon>Pseudomonadati</taxon>
        <taxon>Pseudomonadota</taxon>
        <taxon>Alphaproteobacteria</taxon>
        <taxon>Hyphomicrobiales</taxon>
        <taxon>Phyllobacteriaceae</taxon>
        <taxon>Chelativorans</taxon>
    </lineage>
</organism>
<dbReference type="Proteomes" id="UP001149009">
    <property type="component" value="Unassembled WGS sequence"/>
</dbReference>
<reference evidence="3" key="1">
    <citation type="submission" date="2022-08" db="EMBL/GenBank/DDBJ databases">
        <title>Chelativorans sichuanense sp. nov., a paraffin oil-degrading bacterium isolated from a mixture of oil-based drill cuttings and paddy soil.</title>
        <authorList>
            <person name="Yu J."/>
            <person name="Liu H."/>
            <person name="Chen Q."/>
        </authorList>
    </citation>
    <scope>NUCLEOTIDE SEQUENCE</scope>
    <source>
        <strain evidence="3">SCAU 2101</strain>
    </source>
</reference>
<feature type="transmembrane region" description="Helical" evidence="1">
    <location>
        <begin position="140"/>
        <end position="158"/>
    </location>
</feature>
<feature type="domain" description="DUF1468" evidence="2">
    <location>
        <begin position="24"/>
        <end position="161"/>
    </location>
</feature>
<accession>A0A9X3B5V9</accession>
<evidence type="ECO:0000313" key="4">
    <source>
        <dbReference type="Proteomes" id="UP001149009"/>
    </source>
</evidence>
<dbReference type="EMBL" id="JAODNV010000006">
    <property type="protein sequence ID" value="MCT8989723.1"/>
    <property type="molecule type" value="Genomic_DNA"/>
</dbReference>
<name>A0A9X3B5V9_9HYPH</name>
<keyword evidence="4" id="KW-1185">Reference proteome</keyword>
<dbReference type="InterPro" id="IPR009936">
    <property type="entry name" value="DUF1468"/>
</dbReference>
<evidence type="ECO:0000259" key="2">
    <source>
        <dbReference type="Pfam" id="PF07331"/>
    </source>
</evidence>
<feature type="transmembrane region" description="Helical" evidence="1">
    <location>
        <begin position="23"/>
        <end position="43"/>
    </location>
</feature>
<keyword evidence="1" id="KW-1133">Transmembrane helix</keyword>
<protein>
    <submittedName>
        <fullName evidence="3">Tripartite tricarboxylate transporter TctB family protein</fullName>
    </submittedName>
</protein>
<dbReference type="RefSeq" id="WP_261514578.1">
    <property type="nucleotide sequence ID" value="NZ_JAODNV010000006.1"/>
</dbReference>
<feature type="transmembrane region" description="Helical" evidence="1">
    <location>
        <begin position="55"/>
        <end position="78"/>
    </location>
</feature>
<proteinExistence type="predicted"/>
<feature type="transmembrane region" description="Helical" evidence="1">
    <location>
        <begin position="98"/>
        <end position="128"/>
    </location>
</feature>
<comment type="caution">
    <text evidence="3">The sequence shown here is derived from an EMBL/GenBank/DDBJ whole genome shotgun (WGS) entry which is preliminary data.</text>
</comment>
<dbReference type="Pfam" id="PF07331">
    <property type="entry name" value="TctB"/>
    <property type="match status" value="1"/>
</dbReference>
<evidence type="ECO:0000313" key="3">
    <source>
        <dbReference type="EMBL" id="MCT8989723.1"/>
    </source>
</evidence>
<sequence length="174" mass="17925">MPNERGHAAAVGDSAKAAVPRPWWLGGLVVALGCLCLYGAFSLPQVARYAGIGPGLFVTLVGSGLVLLGLLLLIQIAQGETFTPQDTEDASGSEKANLTALLTALAAATVPVLTMRALGVPLTALLSFTLVARAFGSRRTMIDIATGAILGSLAWFLFTRLGLQLGGFMPFAGI</sequence>
<gene>
    <name evidence="3" type="ORF">NYR54_05380</name>
</gene>